<dbReference type="GO" id="GO:0005886">
    <property type="term" value="C:plasma membrane"/>
    <property type="evidence" value="ECO:0007669"/>
    <property type="project" value="TreeGrafter"/>
</dbReference>
<dbReference type="FunFam" id="2.60.40.10:FF:000032">
    <property type="entry name" value="palladin isoform X1"/>
    <property type="match status" value="1"/>
</dbReference>
<organism evidence="7 8">
    <name type="scientific">Armadillidium nasatum</name>
    <dbReference type="NCBI Taxonomy" id="96803"/>
    <lineage>
        <taxon>Eukaryota</taxon>
        <taxon>Metazoa</taxon>
        <taxon>Ecdysozoa</taxon>
        <taxon>Arthropoda</taxon>
        <taxon>Crustacea</taxon>
        <taxon>Multicrustacea</taxon>
        <taxon>Malacostraca</taxon>
        <taxon>Eumalacostraca</taxon>
        <taxon>Peracarida</taxon>
        <taxon>Isopoda</taxon>
        <taxon>Oniscidea</taxon>
        <taxon>Crinocheta</taxon>
        <taxon>Armadillidiidae</taxon>
        <taxon>Armadillidium</taxon>
    </lineage>
</organism>
<name>A0A5N5TJ46_9CRUS</name>
<dbReference type="GO" id="GO:0043025">
    <property type="term" value="C:neuronal cell body"/>
    <property type="evidence" value="ECO:0007669"/>
    <property type="project" value="TreeGrafter"/>
</dbReference>
<dbReference type="Proteomes" id="UP000326759">
    <property type="component" value="Unassembled WGS sequence"/>
</dbReference>
<dbReference type="CDD" id="cd00096">
    <property type="entry name" value="Ig"/>
    <property type="match status" value="2"/>
</dbReference>
<feature type="transmembrane region" description="Helical" evidence="4">
    <location>
        <begin position="533"/>
        <end position="550"/>
    </location>
</feature>
<feature type="domain" description="Ig-like" evidence="5">
    <location>
        <begin position="154"/>
        <end position="247"/>
    </location>
</feature>
<keyword evidence="4" id="KW-1133">Transmembrane helix</keyword>
<dbReference type="InterPro" id="IPR003961">
    <property type="entry name" value="FN3_dom"/>
</dbReference>
<dbReference type="Pfam" id="PF07679">
    <property type="entry name" value="I-set"/>
    <property type="match status" value="2"/>
</dbReference>
<dbReference type="InterPro" id="IPR013098">
    <property type="entry name" value="Ig_I-set"/>
</dbReference>
<keyword evidence="4" id="KW-0812">Transmembrane</keyword>
<keyword evidence="4" id="KW-0472">Membrane</keyword>
<evidence type="ECO:0000313" key="7">
    <source>
        <dbReference type="EMBL" id="KAB7505745.1"/>
    </source>
</evidence>
<keyword evidence="1" id="KW-0677">Repeat</keyword>
<evidence type="ECO:0000256" key="3">
    <source>
        <dbReference type="ARBA" id="ARBA00023319"/>
    </source>
</evidence>
<dbReference type="InterPro" id="IPR007110">
    <property type="entry name" value="Ig-like_dom"/>
</dbReference>
<dbReference type="GO" id="GO:0007156">
    <property type="term" value="P:homophilic cell adhesion via plasma membrane adhesion molecules"/>
    <property type="evidence" value="ECO:0007669"/>
    <property type="project" value="TreeGrafter"/>
</dbReference>
<dbReference type="SMART" id="SM00409">
    <property type="entry name" value="IG"/>
    <property type="match status" value="3"/>
</dbReference>
<dbReference type="PROSITE" id="PS50835">
    <property type="entry name" value="IG_LIKE"/>
    <property type="match status" value="3"/>
</dbReference>
<dbReference type="GO" id="GO:0030424">
    <property type="term" value="C:axon"/>
    <property type="evidence" value="ECO:0007669"/>
    <property type="project" value="TreeGrafter"/>
</dbReference>
<feature type="domain" description="Ig-like" evidence="5">
    <location>
        <begin position="52"/>
        <end position="146"/>
    </location>
</feature>
<evidence type="ECO:0000259" key="6">
    <source>
        <dbReference type="PROSITE" id="PS50853"/>
    </source>
</evidence>
<dbReference type="InterPro" id="IPR050958">
    <property type="entry name" value="Cell_Adh-Cytoskel_Orgn"/>
</dbReference>
<dbReference type="InterPro" id="IPR003598">
    <property type="entry name" value="Ig_sub2"/>
</dbReference>
<evidence type="ECO:0000256" key="4">
    <source>
        <dbReference type="SAM" id="Phobius"/>
    </source>
</evidence>
<proteinExistence type="predicted"/>
<dbReference type="PROSITE" id="PS50853">
    <property type="entry name" value="FN3"/>
    <property type="match status" value="1"/>
</dbReference>
<dbReference type="InterPro" id="IPR013783">
    <property type="entry name" value="Ig-like_fold"/>
</dbReference>
<dbReference type="AlphaFoldDB" id="A0A5N5TJ46"/>
<keyword evidence="2" id="KW-1015">Disulfide bond</keyword>
<keyword evidence="3" id="KW-0393">Immunoglobulin domain</keyword>
<evidence type="ECO:0000313" key="8">
    <source>
        <dbReference type="Proteomes" id="UP000326759"/>
    </source>
</evidence>
<evidence type="ECO:0000256" key="2">
    <source>
        <dbReference type="ARBA" id="ARBA00023157"/>
    </source>
</evidence>
<dbReference type="Gene3D" id="2.60.40.10">
    <property type="entry name" value="Immunoglobulins"/>
    <property type="match status" value="4"/>
</dbReference>
<dbReference type="InterPro" id="IPR036179">
    <property type="entry name" value="Ig-like_dom_sf"/>
</dbReference>
<dbReference type="SUPFAM" id="SSF48726">
    <property type="entry name" value="Immunoglobulin"/>
    <property type="match status" value="3"/>
</dbReference>
<accession>A0A5N5TJ46</accession>
<reference evidence="7 8" key="1">
    <citation type="journal article" date="2019" name="PLoS Biol.">
        <title>Sex chromosomes control vertical transmission of feminizing Wolbachia symbionts in an isopod.</title>
        <authorList>
            <person name="Becking T."/>
            <person name="Chebbi M.A."/>
            <person name="Giraud I."/>
            <person name="Moumen B."/>
            <person name="Laverre T."/>
            <person name="Caubet Y."/>
            <person name="Peccoud J."/>
            <person name="Gilbert C."/>
            <person name="Cordaux R."/>
        </authorList>
    </citation>
    <scope>NUCLEOTIDE SEQUENCE [LARGE SCALE GENOMIC DNA]</scope>
    <source>
        <strain evidence="7">ANa2</strain>
        <tissue evidence="7">Whole body excluding digestive tract and cuticle</tissue>
    </source>
</reference>
<evidence type="ECO:0000259" key="5">
    <source>
        <dbReference type="PROSITE" id="PS50835"/>
    </source>
</evidence>
<dbReference type="GO" id="GO:0050808">
    <property type="term" value="P:synapse organization"/>
    <property type="evidence" value="ECO:0007669"/>
    <property type="project" value="TreeGrafter"/>
</dbReference>
<dbReference type="Pfam" id="PF13927">
    <property type="entry name" value="Ig_3"/>
    <property type="match status" value="1"/>
</dbReference>
<feature type="domain" description="Fibronectin type-III" evidence="6">
    <location>
        <begin position="344"/>
        <end position="448"/>
    </location>
</feature>
<dbReference type="Pfam" id="PF00041">
    <property type="entry name" value="fn3"/>
    <property type="match status" value="1"/>
</dbReference>
<dbReference type="OrthoDB" id="6159398at2759"/>
<keyword evidence="8" id="KW-1185">Reference proteome</keyword>
<sequence>MNNPKQNMLIILSLYLKGSCNGRLMGLSSPWLSSPHSQDHDYKELTPDDKLPKIVNKGRIFKVTKGEDVILDCDVIKLGEFSVIWLQGDKILWILQQRQTEPLIQYVINDERFKQTNTSLLIQNVAESDQGEYSCEISTDKEEKISHQLIVNVPPSTKTKGGIDFVQGREGDSITLECEASGNPIPQISWRKIVRSSLVVDFDDDSQTVELSSDNILMLTNITLEDSGIYVCTATNGVGNASETQITFDVQYAPVVKPVENIVHSGVKEEKTLWCVVKSSPSPKVDWYKGGTPVNPMRLLKGINTENRYSLHFDQVQMEDFGLYSCNASNYFGNDSATIELTGKPLQPKITSNPAGFFEDNYTLTWDVKSYSPVISYFVFLKNESLDSGETWVNITVPANPSSSIFHSQLYTLTDLSPGTRLIAQIKAINEFGESEFSDPFIFETHIDETDTNFDEEIIVDLSAERLESSKVETSESDFSDIIEKNSPPEKLLMSDSTNVTQASIQSVNFEGLQNVSSNGMPSMTDWEKRTQMMSIVTAISLSCFFYLFAMR</sequence>
<dbReference type="SMART" id="SM00408">
    <property type="entry name" value="IGc2"/>
    <property type="match status" value="3"/>
</dbReference>
<dbReference type="InterPro" id="IPR036116">
    <property type="entry name" value="FN3_sf"/>
</dbReference>
<dbReference type="EMBL" id="SEYY01001122">
    <property type="protein sequence ID" value="KAB7505745.1"/>
    <property type="molecule type" value="Genomic_DNA"/>
</dbReference>
<dbReference type="SUPFAM" id="SSF49265">
    <property type="entry name" value="Fibronectin type III"/>
    <property type="match status" value="1"/>
</dbReference>
<comment type="caution">
    <text evidence="7">The sequence shown here is derived from an EMBL/GenBank/DDBJ whole genome shotgun (WGS) entry which is preliminary data.</text>
</comment>
<dbReference type="GO" id="GO:0008046">
    <property type="term" value="F:axon guidance receptor activity"/>
    <property type="evidence" value="ECO:0007669"/>
    <property type="project" value="TreeGrafter"/>
</dbReference>
<dbReference type="CDD" id="cd00063">
    <property type="entry name" value="FN3"/>
    <property type="match status" value="1"/>
</dbReference>
<protein>
    <submittedName>
        <fullName evidence="7">Neurotrimin</fullName>
    </submittedName>
</protein>
<dbReference type="InterPro" id="IPR003599">
    <property type="entry name" value="Ig_sub"/>
</dbReference>
<dbReference type="PANTHER" id="PTHR45080">
    <property type="entry name" value="CONTACTIN 5"/>
    <property type="match status" value="1"/>
</dbReference>
<feature type="domain" description="Ig-like" evidence="5">
    <location>
        <begin position="254"/>
        <end position="342"/>
    </location>
</feature>
<evidence type="ECO:0000256" key="1">
    <source>
        <dbReference type="ARBA" id="ARBA00022737"/>
    </source>
</evidence>
<dbReference type="PANTHER" id="PTHR45080:SF33">
    <property type="entry name" value="IG-LIKE DOMAIN-CONTAINING PROTEIN"/>
    <property type="match status" value="1"/>
</dbReference>
<gene>
    <name evidence="7" type="primary">NTM</name>
    <name evidence="7" type="ORF">Anas_01362</name>
</gene>